<dbReference type="AlphaFoldDB" id="A0A1G7F629"/>
<dbReference type="OrthoDB" id="8261795at2"/>
<dbReference type="RefSeq" id="WP_093037882.1">
    <property type="nucleotide sequence ID" value="NZ_FMZV01000030.1"/>
</dbReference>
<name>A0A1G7F629_9RHOB</name>
<reference evidence="3" key="1">
    <citation type="submission" date="2016-10" db="EMBL/GenBank/DDBJ databases">
        <authorList>
            <person name="Varghese N."/>
            <person name="Submissions S."/>
        </authorList>
    </citation>
    <scope>NUCLEOTIDE SEQUENCE [LARGE SCALE GENOMIC DNA]</scope>
    <source>
        <strain evidence="3">CGMCC 1.9108</strain>
    </source>
</reference>
<dbReference type="Pfam" id="PF02371">
    <property type="entry name" value="Transposase_20"/>
    <property type="match status" value="1"/>
</dbReference>
<evidence type="ECO:0000313" key="3">
    <source>
        <dbReference type="Proteomes" id="UP000199628"/>
    </source>
</evidence>
<dbReference type="InterPro" id="IPR047650">
    <property type="entry name" value="Transpos_IS110"/>
</dbReference>
<dbReference type="PANTHER" id="PTHR33055:SF3">
    <property type="entry name" value="PUTATIVE TRANSPOSASE FOR IS117-RELATED"/>
    <property type="match status" value="1"/>
</dbReference>
<sequence length="215" mass="23292">MRQRTMILNAIRAHLAEFGMISAQGPRKVVELVRRLSDPGGGLNLPALARSALLSLAAQLQTLAAEIGKIERQLTAWHRQSQASQRLETIPGVGIITATALAASVPDPSVFRSARQFAAWLGLVPRQNSSGGKERLGCVSKMGNGYLRRLLVVGATSVTQRAETNSTRTGVWVRSLLERKPKRLVTVAIANKTARTAWALLVKGEIYRVKPAIQA</sequence>
<dbReference type="GO" id="GO:0004803">
    <property type="term" value="F:transposase activity"/>
    <property type="evidence" value="ECO:0007669"/>
    <property type="project" value="InterPro"/>
</dbReference>
<gene>
    <name evidence="2" type="ORF">SAMN04488239_13010</name>
</gene>
<feature type="domain" description="Transposase IS116/IS110/IS902 C-terminal" evidence="1">
    <location>
        <begin position="85"/>
        <end position="163"/>
    </location>
</feature>
<keyword evidence="3" id="KW-1185">Reference proteome</keyword>
<evidence type="ECO:0000259" key="1">
    <source>
        <dbReference type="Pfam" id="PF02371"/>
    </source>
</evidence>
<dbReference type="InterPro" id="IPR003346">
    <property type="entry name" value="Transposase_20"/>
</dbReference>
<organism evidence="2 3">
    <name type="scientific">Ruegeria marina</name>
    <dbReference type="NCBI Taxonomy" id="639004"/>
    <lineage>
        <taxon>Bacteria</taxon>
        <taxon>Pseudomonadati</taxon>
        <taxon>Pseudomonadota</taxon>
        <taxon>Alphaproteobacteria</taxon>
        <taxon>Rhodobacterales</taxon>
        <taxon>Roseobacteraceae</taxon>
        <taxon>Ruegeria</taxon>
    </lineage>
</organism>
<protein>
    <submittedName>
        <fullName evidence="2">Transposase IS116/IS110/IS902 family protein</fullName>
    </submittedName>
</protein>
<dbReference type="NCBIfam" id="NF033542">
    <property type="entry name" value="transpos_IS110"/>
    <property type="match status" value="1"/>
</dbReference>
<dbReference type="GO" id="GO:0003677">
    <property type="term" value="F:DNA binding"/>
    <property type="evidence" value="ECO:0007669"/>
    <property type="project" value="InterPro"/>
</dbReference>
<evidence type="ECO:0000313" key="2">
    <source>
        <dbReference type="EMBL" id="SDE71398.1"/>
    </source>
</evidence>
<dbReference type="Proteomes" id="UP000199628">
    <property type="component" value="Unassembled WGS sequence"/>
</dbReference>
<dbReference type="EMBL" id="FMZV01000030">
    <property type="protein sequence ID" value="SDE71398.1"/>
    <property type="molecule type" value="Genomic_DNA"/>
</dbReference>
<dbReference type="GO" id="GO:0006313">
    <property type="term" value="P:DNA transposition"/>
    <property type="evidence" value="ECO:0007669"/>
    <property type="project" value="InterPro"/>
</dbReference>
<proteinExistence type="predicted"/>
<dbReference type="PANTHER" id="PTHR33055">
    <property type="entry name" value="TRANSPOSASE FOR INSERTION SEQUENCE ELEMENT IS1111A"/>
    <property type="match status" value="1"/>
</dbReference>
<accession>A0A1G7F629</accession>